<dbReference type="AlphaFoldDB" id="A0A7C3I113"/>
<evidence type="ECO:0000313" key="1">
    <source>
        <dbReference type="EMBL" id="HFG21545.1"/>
    </source>
</evidence>
<sequence>MPSARALAAQRAGSKSANLEAAFKFIHDHPGQPVLLNSPGNSATVRYDDLEATPDGGAEPSYSVYLYSLKEWLPLSYRTLRSYLEMYGPYTWEVTDVRSEG</sequence>
<proteinExistence type="predicted"/>
<protein>
    <submittedName>
        <fullName evidence="1">Uncharacterized protein</fullName>
    </submittedName>
</protein>
<organism evidence="1">
    <name type="scientific">Meiothermus ruber</name>
    <dbReference type="NCBI Taxonomy" id="277"/>
    <lineage>
        <taxon>Bacteria</taxon>
        <taxon>Thermotogati</taxon>
        <taxon>Deinococcota</taxon>
        <taxon>Deinococci</taxon>
        <taxon>Thermales</taxon>
        <taxon>Thermaceae</taxon>
        <taxon>Meiothermus</taxon>
    </lineage>
</organism>
<accession>A0A7C3I113</accession>
<name>A0A7C3I113_MEIRU</name>
<gene>
    <name evidence="1" type="ORF">ENS82_12685</name>
</gene>
<comment type="caution">
    <text evidence="1">The sequence shown here is derived from an EMBL/GenBank/DDBJ whole genome shotgun (WGS) entry which is preliminary data.</text>
</comment>
<dbReference type="EMBL" id="DSWI01000031">
    <property type="protein sequence ID" value="HFG21545.1"/>
    <property type="molecule type" value="Genomic_DNA"/>
</dbReference>
<reference evidence="1" key="1">
    <citation type="journal article" date="2020" name="mSystems">
        <title>Genome- and Community-Level Interaction Insights into Carbon Utilization and Element Cycling Functions of Hydrothermarchaeota in Hydrothermal Sediment.</title>
        <authorList>
            <person name="Zhou Z."/>
            <person name="Liu Y."/>
            <person name="Xu W."/>
            <person name="Pan J."/>
            <person name="Luo Z.H."/>
            <person name="Li M."/>
        </authorList>
    </citation>
    <scope>NUCLEOTIDE SEQUENCE [LARGE SCALE GENOMIC DNA]</scope>
    <source>
        <strain evidence="1">SpSt-524</strain>
    </source>
</reference>